<dbReference type="SUPFAM" id="SSF53335">
    <property type="entry name" value="S-adenosyl-L-methionine-dependent methyltransferases"/>
    <property type="match status" value="1"/>
</dbReference>
<evidence type="ECO:0000259" key="7">
    <source>
        <dbReference type="PROSITE" id="PS50123"/>
    </source>
</evidence>
<comment type="catalytic activity">
    <reaction evidence="1 5">
        <text>L-glutamyl-[protein] + S-adenosyl-L-methionine = [protein]-L-glutamate 5-O-methyl ester + S-adenosyl-L-homocysteine</text>
        <dbReference type="Rhea" id="RHEA:24452"/>
        <dbReference type="Rhea" id="RHEA-COMP:10208"/>
        <dbReference type="Rhea" id="RHEA-COMP:10311"/>
        <dbReference type="ChEBI" id="CHEBI:29973"/>
        <dbReference type="ChEBI" id="CHEBI:57856"/>
        <dbReference type="ChEBI" id="CHEBI:59789"/>
        <dbReference type="ChEBI" id="CHEBI:82795"/>
        <dbReference type="EC" id="2.1.1.80"/>
    </reaction>
</comment>
<feature type="binding site" evidence="6">
    <location>
        <position position="152"/>
    </location>
    <ligand>
        <name>S-adenosyl-L-methionine</name>
        <dbReference type="ChEBI" id="CHEBI:59789"/>
    </ligand>
</feature>
<evidence type="ECO:0000256" key="3">
    <source>
        <dbReference type="ARBA" id="ARBA00022679"/>
    </source>
</evidence>
<comment type="function">
    <text evidence="5">Methylation of the membrane-bound methyl-accepting chemotaxis proteins (MCP) to form gamma-glutamyl methyl ester residues in MCP.</text>
</comment>
<dbReference type="Proteomes" id="UP000288071">
    <property type="component" value="Unassembled WGS sequence"/>
</dbReference>
<feature type="binding site" evidence="6">
    <location>
        <begin position="223"/>
        <end position="224"/>
    </location>
    <ligand>
        <name>S-adenosyl-L-methionine</name>
        <dbReference type="ChEBI" id="CHEBI:59789"/>
    </ligand>
</feature>
<dbReference type="GO" id="GO:0008983">
    <property type="term" value="F:protein-glutamate O-methyltransferase activity"/>
    <property type="evidence" value="ECO:0007669"/>
    <property type="project" value="UniProtKB-EC"/>
</dbReference>
<dbReference type="PANTHER" id="PTHR24422">
    <property type="entry name" value="CHEMOTAXIS PROTEIN METHYLTRANSFERASE"/>
    <property type="match status" value="1"/>
</dbReference>
<dbReference type="SMART" id="SM00138">
    <property type="entry name" value="MeTrc"/>
    <property type="match status" value="1"/>
</dbReference>
<evidence type="ECO:0000256" key="4">
    <source>
        <dbReference type="ARBA" id="ARBA00022691"/>
    </source>
</evidence>
<keyword evidence="4 5" id="KW-0949">S-adenosyl-L-methionine</keyword>
<reference evidence="9" key="1">
    <citation type="submission" date="2019-01" db="EMBL/GenBank/DDBJ databases">
        <title>Sinorhodobacter populi sp. nov. isolated from the symptomatic bark tissue of Populus euramericana canker.</title>
        <authorList>
            <person name="Li Y."/>
        </authorList>
    </citation>
    <scope>NUCLEOTIDE SEQUENCE [LARGE SCALE GENOMIC DNA]</scope>
    <source>
        <strain evidence="9">CGMCC 1.12963</strain>
    </source>
</reference>
<dbReference type="PANTHER" id="PTHR24422:SF19">
    <property type="entry name" value="CHEMOTAXIS PROTEIN METHYLTRANSFERASE"/>
    <property type="match status" value="1"/>
</dbReference>
<accession>A0A443LMU3</accession>
<sequence length="289" mass="32425">MTSFRLIAPDLPTETDLHAIADILHRRAGIVLAPGKAAMVQSRLGKRLRRLGISDYRSYLALVTSDKGGDELSAMISALTTNVTHFFREKHHFELLRSHALAPLIARARAGGRVRIWSAGSSNGQEAFSIAMVLAELAPDFEALDIRILATDIDPRMIACGQEAIYDRPLLDTVPPALRERFFRPVPAGFQVVDSLRRMVTFRELNLHAPWPMKGRFSIIFCRNVVIYFDPEAQARLWARFEDLLEPGGWIFVGHSERITRAESRLETAGLTTYRLPEGPAANGETEWH</sequence>
<comment type="caution">
    <text evidence="8">The sequence shown here is derived from an EMBL/GenBank/DDBJ whole genome shotgun (WGS) entry which is preliminary data.</text>
</comment>
<dbReference type="InterPro" id="IPR050903">
    <property type="entry name" value="Bact_Chemotaxis_MeTrfase"/>
</dbReference>
<dbReference type="InterPro" id="IPR036804">
    <property type="entry name" value="CheR_N_sf"/>
</dbReference>
<feature type="domain" description="CheR-type methyltransferase" evidence="7">
    <location>
        <begin position="13"/>
        <end position="279"/>
    </location>
</feature>
<evidence type="ECO:0000256" key="5">
    <source>
        <dbReference type="PIRNR" id="PIRNR000410"/>
    </source>
</evidence>
<dbReference type="EMBL" id="SAVA01000009">
    <property type="protein sequence ID" value="RWR50425.1"/>
    <property type="molecule type" value="Genomic_DNA"/>
</dbReference>
<feature type="binding site" evidence="6">
    <location>
        <position position="88"/>
    </location>
    <ligand>
        <name>S-adenosyl-L-methionine</name>
        <dbReference type="ChEBI" id="CHEBI:59789"/>
    </ligand>
</feature>
<dbReference type="Gene3D" id="1.10.155.10">
    <property type="entry name" value="Chemotaxis receptor methyltransferase CheR, N-terminal domain"/>
    <property type="match status" value="1"/>
</dbReference>
<keyword evidence="9" id="KW-1185">Reference proteome</keyword>
<evidence type="ECO:0000256" key="2">
    <source>
        <dbReference type="ARBA" id="ARBA00022603"/>
    </source>
</evidence>
<gene>
    <name evidence="8" type="ORF">EOW66_15630</name>
</gene>
<protein>
    <recommendedName>
        <fullName evidence="5">Chemotaxis protein methyltransferase</fullName>
        <ecNumber evidence="5">2.1.1.80</ecNumber>
    </recommendedName>
</protein>
<dbReference type="Gene3D" id="3.40.50.150">
    <property type="entry name" value="Vaccinia Virus protein VP39"/>
    <property type="match status" value="1"/>
</dbReference>
<dbReference type="PIRSF" id="PIRSF000410">
    <property type="entry name" value="CheR"/>
    <property type="match status" value="1"/>
</dbReference>
<dbReference type="CDD" id="cd02440">
    <property type="entry name" value="AdoMet_MTases"/>
    <property type="match status" value="1"/>
</dbReference>
<dbReference type="EC" id="2.1.1.80" evidence="5"/>
<dbReference type="PRINTS" id="PR00996">
    <property type="entry name" value="CHERMTFRASE"/>
</dbReference>
<evidence type="ECO:0000313" key="8">
    <source>
        <dbReference type="EMBL" id="RWR50425.1"/>
    </source>
</evidence>
<dbReference type="Pfam" id="PF03705">
    <property type="entry name" value="CheR_N"/>
    <property type="match status" value="1"/>
</dbReference>
<organism evidence="8 9">
    <name type="scientific">Paenirhodobacter huangdaonensis</name>
    <dbReference type="NCBI Taxonomy" id="2501515"/>
    <lineage>
        <taxon>Bacteria</taxon>
        <taxon>Pseudomonadati</taxon>
        <taxon>Pseudomonadota</taxon>
        <taxon>Alphaproteobacteria</taxon>
        <taxon>Rhodobacterales</taxon>
        <taxon>Rhodobacter group</taxon>
        <taxon>Paenirhodobacter</taxon>
    </lineage>
</organism>
<dbReference type="Pfam" id="PF01739">
    <property type="entry name" value="CheR"/>
    <property type="match status" value="1"/>
</dbReference>
<name>A0A443LMU3_9RHOB</name>
<feature type="binding site" evidence="6">
    <location>
        <position position="84"/>
    </location>
    <ligand>
        <name>S-adenosyl-L-methionine</name>
        <dbReference type="ChEBI" id="CHEBI:59789"/>
    </ligand>
</feature>
<dbReference type="InterPro" id="IPR022641">
    <property type="entry name" value="CheR_N"/>
</dbReference>
<dbReference type="SUPFAM" id="SSF47757">
    <property type="entry name" value="Chemotaxis receptor methyltransferase CheR, N-terminal domain"/>
    <property type="match status" value="1"/>
</dbReference>
<evidence type="ECO:0000256" key="1">
    <source>
        <dbReference type="ARBA" id="ARBA00001541"/>
    </source>
</evidence>
<keyword evidence="2 5" id="KW-0489">Methyltransferase</keyword>
<feature type="binding site" evidence="6">
    <location>
        <begin position="206"/>
        <end position="207"/>
    </location>
    <ligand>
        <name>S-adenosyl-L-methionine</name>
        <dbReference type="ChEBI" id="CHEBI:59789"/>
    </ligand>
</feature>
<dbReference type="InterPro" id="IPR022642">
    <property type="entry name" value="CheR_C"/>
</dbReference>
<feature type="binding site" evidence="6">
    <location>
        <position position="82"/>
    </location>
    <ligand>
        <name>S-adenosyl-L-methionine</name>
        <dbReference type="ChEBI" id="CHEBI:59789"/>
    </ligand>
</feature>
<evidence type="ECO:0000256" key="6">
    <source>
        <dbReference type="PIRSR" id="PIRSR000410-1"/>
    </source>
</evidence>
<dbReference type="RefSeq" id="WP_128157221.1">
    <property type="nucleotide sequence ID" value="NZ_JBHSOM010000008.1"/>
</dbReference>
<feature type="binding site" evidence="6">
    <location>
        <position position="126"/>
    </location>
    <ligand>
        <name>S-adenosyl-L-methionine</name>
        <dbReference type="ChEBI" id="CHEBI:59789"/>
    </ligand>
</feature>
<dbReference type="PROSITE" id="PS50123">
    <property type="entry name" value="CHER"/>
    <property type="match status" value="1"/>
</dbReference>
<dbReference type="InterPro" id="IPR029063">
    <property type="entry name" value="SAM-dependent_MTases_sf"/>
</dbReference>
<evidence type="ECO:0000313" key="9">
    <source>
        <dbReference type="Proteomes" id="UP000288071"/>
    </source>
</evidence>
<dbReference type="InterPro" id="IPR000780">
    <property type="entry name" value="CheR_MeTrfase"/>
</dbReference>
<proteinExistence type="predicted"/>
<dbReference type="InterPro" id="IPR026024">
    <property type="entry name" value="Chemotaxis_MeTrfase_CheR"/>
</dbReference>
<dbReference type="GO" id="GO:0032259">
    <property type="term" value="P:methylation"/>
    <property type="evidence" value="ECO:0007669"/>
    <property type="project" value="UniProtKB-KW"/>
</dbReference>
<reference evidence="8 9" key="2">
    <citation type="submission" date="2019-01" db="EMBL/GenBank/DDBJ databases">
        <title>Sinorhodobacter populi sp. nov. isolated from the symptomatic bark tissue of Populus euramericana canker.</title>
        <authorList>
            <person name="Xu G."/>
        </authorList>
    </citation>
    <scope>NUCLEOTIDE SEQUENCE [LARGE SCALE GENOMIC DNA]</scope>
    <source>
        <strain evidence="8 9">CGMCC 1.12963</strain>
    </source>
</reference>
<keyword evidence="3 5" id="KW-0808">Transferase</keyword>
<dbReference type="AlphaFoldDB" id="A0A443LMU3"/>